<dbReference type="AlphaFoldDB" id="A0A0R2B4N4"/>
<name>A0A0R2B4N4_SECCO</name>
<dbReference type="RefSeq" id="WP_054762130.1">
    <property type="nucleotide sequence ID" value="NZ_AYYR01000094.1"/>
</dbReference>
<dbReference type="SUPFAM" id="SSF89447">
    <property type="entry name" value="AbrB/MazE/MraZ-like"/>
    <property type="match status" value="1"/>
</dbReference>
<sequence length="75" mass="8085">MNEIKSQRKIIQVGNSLAVTIPANVAHKLKVDKGDMLDVAFRKNNQLDDEFEAGLDAAMAQYAGALELLNGGDQA</sequence>
<evidence type="ECO:0000313" key="2">
    <source>
        <dbReference type="EMBL" id="KRM74144.1"/>
    </source>
</evidence>
<reference evidence="2 3" key="1">
    <citation type="journal article" date="2015" name="Genome Announc.">
        <title>Expanding the biotechnology potential of lactobacilli through comparative genomics of 213 strains and associated genera.</title>
        <authorList>
            <person name="Sun Z."/>
            <person name="Harris H.M."/>
            <person name="McCann A."/>
            <person name="Guo C."/>
            <person name="Argimon S."/>
            <person name="Zhang W."/>
            <person name="Yang X."/>
            <person name="Jeffery I.B."/>
            <person name="Cooney J.C."/>
            <person name="Kagawa T.F."/>
            <person name="Liu W."/>
            <person name="Song Y."/>
            <person name="Salvetti E."/>
            <person name="Wrobel A."/>
            <person name="Rasinkangas P."/>
            <person name="Parkhill J."/>
            <person name="Rea M.C."/>
            <person name="O'Sullivan O."/>
            <person name="Ritari J."/>
            <person name="Douillard F.P."/>
            <person name="Paul Ross R."/>
            <person name="Yang R."/>
            <person name="Briner A.E."/>
            <person name="Felis G.E."/>
            <person name="de Vos W.M."/>
            <person name="Barrangou R."/>
            <person name="Klaenhammer T.R."/>
            <person name="Caufield P.W."/>
            <person name="Cui Y."/>
            <person name="Zhang H."/>
            <person name="O'Toole P.W."/>
        </authorList>
    </citation>
    <scope>NUCLEOTIDE SEQUENCE [LARGE SCALE GENOMIC DNA]</scope>
    <source>
        <strain evidence="2 3">DSM 20515</strain>
    </source>
</reference>
<dbReference type="Gene3D" id="2.10.260.10">
    <property type="match status" value="1"/>
</dbReference>
<evidence type="ECO:0000259" key="1">
    <source>
        <dbReference type="Pfam" id="PF04014"/>
    </source>
</evidence>
<dbReference type="STRING" id="33960.TY91_10635"/>
<dbReference type="Proteomes" id="UP000051845">
    <property type="component" value="Unassembled WGS sequence"/>
</dbReference>
<dbReference type="Pfam" id="PF04014">
    <property type="entry name" value="MazE_antitoxin"/>
    <property type="match status" value="1"/>
</dbReference>
<organism evidence="2 3">
    <name type="scientific">Secundilactobacillus collinoides DSM 20515 = JCM 1123</name>
    <dbReference type="NCBI Taxonomy" id="1423733"/>
    <lineage>
        <taxon>Bacteria</taxon>
        <taxon>Bacillati</taxon>
        <taxon>Bacillota</taxon>
        <taxon>Bacilli</taxon>
        <taxon>Lactobacillales</taxon>
        <taxon>Lactobacillaceae</taxon>
        <taxon>Secundilactobacillus</taxon>
    </lineage>
</organism>
<proteinExistence type="predicted"/>
<evidence type="ECO:0000313" key="3">
    <source>
        <dbReference type="Proteomes" id="UP000051845"/>
    </source>
</evidence>
<dbReference type="GO" id="GO:0003677">
    <property type="term" value="F:DNA binding"/>
    <property type="evidence" value="ECO:0007669"/>
    <property type="project" value="InterPro"/>
</dbReference>
<dbReference type="PATRIC" id="fig|1423733.4.peg.329"/>
<gene>
    <name evidence="2" type="ORF">FC82_GL000306</name>
</gene>
<comment type="caution">
    <text evidence="2">The sequence shown here is derived from an EMBL/GenBank/DDBJ whole genome shotgun (WGS) entry which is preliminary data.</text>
</comment>
<accession>A0A0R2B4N4</accession>
<dbReference type="EMBL" id="AYYR01000094">
    <property type="protein sequence ID" value="KRM74144.1"/>
    <property type="molecule type" value="Genomic_DNA"/>
</dbReference>
<dbReference type="InterPro" id="IPR007159">
    <property type="entry name" value="SpoVT-AbrB_dom"/>
</dbReference>
<protein>
    <recommendedName>
        <fullName evidence="1">SpoVT-AbrB domain-containing protein</fullName>
    </recommendedName>
</protein>
<feature type="domain" description="SpoVT-AbrB" evidence="1">
    <location>
        <begin position="12"/>
        <end position="39"/>
    </location>
</feature>
<dbReference type="InterPro" id="IPR037914">
    <property type="entry name" value="SpoVT-AbrB_sf"/>
</dbReference>